<dbReference type="Proteomes" id="UP000277580">
    <property type="component" value="Unassembled WGS sequence"/>
</dbReference>
<dbReference type="SMART" id="SM00465">
    <property type="entry name" value="GIYc"/>
    <property type="match status" value="1"/>
</dbReference>
<dbReference type="PROSITE" id="PS50164">
    <property type="entry name" value="GIY_YIG"/>
    <property type="match status" value="1"/>
</dbReference>
<dbReference type="NCBIfam" id="TIGR01453">
    <property type="entry name" value="grpIintron_endo"/>
    <property type="match status" value="1"/>
</dbReference>
<evidence type="ECO:0000313" key="3">
    <source>
        <dbReference type="Proteomes" id="UP000277580"/>
    </source>
</evidence>
<dbReference type="EMBL" id="ML119442">
    <property type="protein sequence ID" value="RPB06331.1"/>
    <property type="molecule type" value="Genomic_DNA"/>
</dbReference>
<feature type="non-terminal residue" evidence="2">
    <location>
        <position position="1"/>
    </location>
</feature>
<dbReference type="InterPro" id="IPR006350">
    <property type="entry name" value="Intron_endoG1"/>
</dbReference>
<evidence type="ECO:0000313" key="2">
    <source>
        <dbReference type="EMBL" id="RPB06331.1"/>
    </source>
</evidence>
<name>A0A3N4KD44_9PEZI</name>
<gene>
    <name evidence="2" type="ORF">P167DRAFT_497817</name>
</gene>
<dbReference type="AlphaFoldDB" id="A0A3N4KD44"/>
<dbReference type="Pfam" id="PF01541">
    <property type="entry name" value="GIY-YIG"/>
    <property type="match status" value="1"/>
</dbReference>
<organism evidence="2 3">
    <name type="scientific">Morchella conica CCBAS932</name>
    <dbReference type="NCBI Taxonomy" id="1392247"/>
    <lineage>
        <taxon>Eukaryota</taxon>
        <taxon>Fungi</taxon>
        <taxon>Dikarya</taxon>
        <taxon>Ascomycota</taxon>
        <taxon>Pezizomycotina</taxon>
        <taxon>Pezizomycetes</taxon>
        <taxon>Pezizales</taxon>
        <taxon>Morchellaceae</taxon>
        <taxon>Morchella</taxon>
    </lineage>
</organism>
<dbReference type="STRING" id="1392247.A0A3N4KD44"/>
<dbReference type="CDD" id="cd10445">
    <property type="entry name" value="GIY-YIG_bI1_like"/>
    <property type="match status" value="1"/>
</dbReference>
<accession>A0A3N4KD44</accession>
<dbReference type="OrthoDB" id="3798971at2759"/>
<dbReference type="Gene3D" id="3.40.1440.10">
    <property type="entry name" value="GIY-YIG endonuclease"/>
    <property type="match status" value="1"/>
</dbReference>
<proteinExistence type="predicted"/>
<dbReference type="SUPFAM" id="SSF82771">
    <property type="entry name" value="GIY-YIG endonuclease"/>
    <property type="match status" value="1"/>
</dbReference>
<evidence type="ECO:0000259" key="1">
    <source>
        <dbReference type="PROSITE" id="PS50164"/>
    </source>
</evidence>
<sequence length="194" mass="21834">LQKESILTENKGKSGVYRWTNKENGKSYVGSAVDLGRRFSEYYSKKFLVKSLTFSHPHKRGALLKNDYLKFQLEILVYCEAEDAVNLEQKFIDLLKPEYNLCKIAGSSLGPFQSESKESMEIRASRARSAREAASPTAIAIEVTDLVSGVTTIFASARRAGEFLNASNSTIMNKIKGKNNKPYKERFIIKLHRG</sequence>
<dbReference type="InParanoid" id="A0A3N4KD44"/>
<protein>
    <submittedName>
        <fullName evidence="2">GIY-YIG-domain-containing protein</fullName>
    </submittedName>
</protein>
<feature type="domain" description="GIY-YIG" evidence="1">
    <location>
        <begin position="12"/>
        <end position="101"/>
    </location>
</feature>
<dbReference type="InterPro" id="IPR035901">
    <property type="entry name" value="GIY-YIG_endonuc_sf"/>
</dbReference>
<reference evidence="2 3" key="1">
    <citation type="journal article" date="2018" name="Nat. Ecol. Evol.">
        <title>Pezizomycetes genomes reveal the molecular basis of ectomycorrhizal truffle lifestyle.</title>
        <authorList>
            <person name="Murat C."/>
            <person name="Payen T."/>
            <person name="Noel B."/>
            <person name="Kuo A."/>
            <person name="Morin E."/>
            <person name="Chen J."/>
            <person name="Kohler A."/>
            <person name="Krizsan K."/>
            <person name="Balestrini R."/>
            <person name="Da Silva C."/>
            <person name="Montanini B."/>
            <person name="Hainaut M."/>
            <person name="Levati E."/>
            <person name="Barry K.W."/>
            <person name="Belfiori B."/>
            <person name="Cichocki N."/>
            <person name="Clum A."/>
            <person name="Dockter R.B."/>
            <person name="Fauchery L."/>
            <person name="Guy J."/>
            <person name="Iotti M."/>
            <person name="Le Tacon F."/>
            <person name="Lindquist E.A."/>
            <person name="Lipzen A."/>
            <person name="Malagnac F."/>
            <person name="Mello A."/>
            <person name="Molinier V."/>
            <person name="Miyauchi S."/>
            <person name="Poulain J."/>
            <person name="Riccioni C."/>
            <person name="Rubini A."/>
            <person name="Sitrit Y."/>
            <person name="Splivallo R."/>
            <person name="Traeger S."/>
            <person name="Wang M."/>
            <person name="Zifcakova L."/>
            <person name="Wipf D."/>
            <person name="Zambonelli A."/>
            <person name="Paolocci F."/>
            <person name="Nowrousian M."/>
            <person name="Ottonello S."/>
            <person name="Baldrian P."/>
            <person name="Spatafora J.W."/>
            <person name="Henrissat B."/>
            <person name="Nagy L.G."/>
            <person name="Aury J.M."/>
            <person name="Wincker P."/>
            <person name="Grigoriev I.V."/>
            <person name="Bonfante P."/>
            <person name="Martin F.M."/>
        </authorList>
    </citation>
    <scope>NUCLEOTIDE SEQUENCE [LARGE SCALE GENOMIC DNA]</scope>
    <source>
        <strain evidence="2 3">CCBAS932</strain>
    </source>
</reference>
<dbReference type="GO" id="GO:0004519">
    <property type="term" value="F:endonuclease activity"/>
    <property type="evidence" value="ECO:0007669"/>
    <property type="project" value="InterPro"/>
</dbReference>
<dbReference type="InterPro" id="IPR000305">
    <property type="entry name" value="GIY-YIG_endonuc"/>
</dbReference>
<keyword evidence="3" id="KW-1185">Reference proteome</keyword>